<dbReference type="EMBL" id="CADCXV010000110">
    <property type="protein sequence ID" value="CAB0028268.1"/>
    <property type="molecule type" value="Genomic_DNA"/>
</dbReference>
<protein>
    <submittedName>
        <fullName evidence="1">Uncharacterized protein</fullName>
    </submittedName>
</protein>
<evidence type="ECO:0000313" key="2">
    <source>
        <dbReference type="Proteomes" id="UP000479190"/>
    </source>
</evidence>
<accession>A0A6H5I1J3</accession>
<sequence length="164" mass="17056">MEWRYYQHCATVPNPQHQSAFLGNSLTASLFFPLYLTAPPDVRTALAKEGRSNPLSHIAVVSGTSSFDNNGSGGQPCVGRGGGPVTIGRAGSGYTTRGTASGETRGAMSFGGGASQVCDIVAKWRERKRYPPAATDDGGLSQRAGPLPNISGLISFQLCGFCSG</sequence>
<organism evidence="1 2">
    <name type="scientific">Trichogramma brassicae</name>
    <dbReference type="NCBI Taxonomy" id="86971"/>
    <lineage>
        <taxon>Eukaryota</taxon>
        <taxon>Metazoa</taxon>
        <taxon>Ecdysozoa</taxon>
        <taxon>Arthropoda</taxon>
        <taxon>Hexapoda</taxon>
        <taxon>Insecta</taxon>
        <taxon>Pterygota</taxon>
        <taxon>Neoptera</taxon>
        <taxon>Endopterygota</taxon>
        <taxon>Hymenoptera</taxon>
        <taxon>Apocrita</taxon>
        <taxon>Proctotrupomorpha</taxon>
        <taxon>Chalcidoidea</taxon>
        <taxon>Trichogrammatidae</taxon>
        <taxon>Trichogramma</taxon>
    </lineage>
</organism>
<proteinExistence type="predicted"/>
<name>A0A6H5I1J3_9HYME</name>
<reference evidence="1 2" key="1">
    <citation type="submission" date="2020-02" db="EMBL/GenBank/DDBJ databases">
        <authorList>
            <person name="Ferguson B K."/>
        </authorList>
    </citation>
    <scope>NUCLEOTIDE SEQUENCE [LARGE SCALE GENOMIC DNA]</scope>
</reference>
<dbReference type="AlphaFoldDB" id="A0A6H5I1J3"/>
<dbReference type="Proteomes" id="UP000479190">
    <property type="component" value="Unassembled WGS sequence"/>
</dbReference>
<evidence type="ECO:0000313" key="1">
    <source>
        <dbReference type="EMBL" id="CAB0028268.1"/>
    </source>
</evidence>
<gene>
    <name evidence="1" type="ORF">TBRA_LOCUS468</name>
</gene>
<keyword evidence="2" id="KW-1185">Reference proteome</keyword>